<proteinExistence type="predicted"/>
<accession>A0A3B0X1A4</accession>
<dbReference type="EMBL" id="UOFG01000149">
    <property type="protein sequence ID" value="VAW61561.1"/>
    <property type="molecule type" value="Genomic_DNA"/>
</dbReference>
<evidence type="ECO:0000313" key="1">
    <source>
        <dbReference type="EMBL" id="VAW61561.1"/>
    </source>
</evidence>
<organism evidence="1">
    <name type="scientific">hydrothermal vent metagenome</name>
    <dbReference type="NCBI Taxonomy" id="652676"/>
    <lineage>
        <taxon>unclassified sequences</taxon>
        <taxon>metagenomes</taxon>
        <taxon>ecological metagenomes</taxon>
    </lineage>
</organism>
<dbReference type="AlphaFoldDB" id="A0A3B0X1A4"/>
<name>A0A3B0X1A4_9ZZZZ</name>
<protein>
    <submittedName>
        <fullName evidence="1">Uncharacterized protein</fullName>
    </submittedName>
</protein>
<reference evidence="1" key="1">
    <citation type="submission" date="2018-06" db="EMBL/GenBank/DDBJ databases">
        <authorList>
            <person name="Zhirakovskaya E."/>
        </authorList>
    </citation>
    <scope>NUCLEOTIDE SEQUENCE</scope>
</reference>
<gene>
    <name evidence="1" type="ORF">MNBD_GAMMA11-1407</name>
</gene>
<sequence>MKPGFIISLSRITLSISGLMAAMSVHGAEWKAEPTINLRTQYNDNVRMTTRENKPESSVGYTFDPRVKLKGEELKLWDVSIDARGRISRFPGIEDADSENVFFVFDGGRQTERSNWRLNASYDKNSSFDTDFNTANPGGSGTLSDRTDRTTATIAPSVTWSMSETSQMSFSLSTTDVSYDEVTSRNFVDYEYDNAQFLVNGQFFVNHSLGFTSSYAEYDSPDNNLSYNQIVLQMDYAYTINQLSDLSLSLGGRSLDTTTRVSGFGDVSTQDSGTVLNLSYNRASETTSHRFLANRTVSPSSFGGAQERRNITYQLRVSNTERFTTRLIFNAFETETIRGDQRQRQFDRVEYRIEPAVSYKLSRSWNLEFRYRYLNQSYTNQNRDAESNAVFINLFLHWPRLVSSY</sequence>